<dbReference type="Proteomes" id="UP000694558">
    <property type="component" value="Chromosome 13"/>
</dbReference>
<dbReference type="GO" id="GO:0005739">
    <property type="term" value="C:mitochondrion"/>
    <property type="evidence" value="ECO:0007669"/>
    <property type="project" value="TreeGrafter"/>
</dbReference>
<dbReference type="AlphaFoldDB" id="A0A8D2ZTD6"/>
<protein>
    <submittedName>
        <fullName evidence="1">F-box and leucine-rich repeat protein 3, like</fullName>
    </submittedName>
</protein>
<dbReference type="SUPFAM" id="SSF52047">
    <property type="entry name" value="RNI-like"/>
    <property type="match status" value="1"/>
</dbReference>
<dbReference type="Ensembl" id="ENSSMAT00000007383.2">
    <property type="protein sequence ID" value="ENSSMAP00000007283.2"/>
    <property type="gene ID" value="ENSSMAG00000004489.2"/>
</dbReference>
<dbReference type="PANTHER" id="PTHR10224">
    <property type="entry name" value="ES1 PROTEIN HOMOLOG, MITOCHONDRIAL"/>
    <property type="match status" value="1"/>
</dbReference>
<sequence length="267" mass="29833">ESAEAACDILSQSVNCTIKTLGLISTARPSFLDVSQVTVVFVNSKSLSSIKIDDTTVDDLSLKVLVANNSDTLKMLKMSSCPHVSPAGILCVADQCHALRELALNYHLLSDELPFALSSEKHVHLEPLRVEVASENPGQIHFHTIKRSSWEALVRHSPKMNVVMYFFLYEEERSPSWSRAPTASSPWTRSKSLTAIGLGECEVTCSGFVEFVKMCGRRRTQLSIMEEALIPDRSYDMEQIHSDVSKHLGRMWFPDMMPTWEGDSNVI</sequence>
<name>A0A8D2ZTD6_SCOMX</name>
<evidence type="ECO:0000313" key="2">
    <source>
        <dbReference type="Proteomes" id="UP000694558"/>
    </source>
</evidence>
<reference evidence="1" key="2">
    <citation type="submission" date="2025-08" db="UniProtKB">
        <authorList>
            <consortium name="Ensembl"/>
        </authorList>
    </citation>
    <scope>IDENTIFICATION</scope>
</reference>
<dbReference type="InterPro" id="IPR032675">
    <property type="entry name" value="LRR_dom_sf"/>
</dbReference>
<accession>A0A8D2ZTD6</accession>
<dbReference type="Gene3D" id="3.80.10.10">
    <property type="entry name" value="Ribonuclease Inhibitor"/>
    <property type="match status" value="2"/>
</dbReference>
<dbReference type="PANTHER" id="PTHR10224:SF18">
    <property type="entry name" value="F-BOX AND LEUCINE RICH REPEAT PROTEIN 3"/>
    <property type="match status" value="1"/>
</dbReference>
<evidence type="ECO:0000313" key="1">
    <source>
        <dbReference type="Ensembl" id="ENSSMAP00000007283.2"/>
    </source>
</evidence>
<reference evidence="1" key="1">
    <citation type="submission" date="2023-05" db="EMBL/GenBank/DDBJ databases">
        <title>High-quality long-read genome of Scophthalmus maximus.</title>
        <authorList>
            <person name="Lien S."/>
            <person name="Martinez P."/>
        </authorList>
    </citation>
    <scope>NUCLEOTIDE SEQUENCE [LARGE SCALE GENOMIC DNA]</scope>
</reference>
<proteinExistence type="predicted"/>
<dbReference type="GeneTree" id="ENSGT00940000159491"/>
<gene>
    <name evidence="1" type="primary">fbxl3l</name>
</gene>
<organism evidence="1 2">
    <name type="scientific">Scophthalmus maximus</name>
    <name type="common">Turbot</name>
    <name type="synonym">Psetta maxima</name>
    <dbReference type="NCBI Taxonomy" id="52904"/>
    <lineage>
        <taxon>Eukaryota</taxon>
        <taxon>Metazoa</taxon>
        <taxon>Chordata</taxon>
        <taxon>Craniata</taxon>
        <taxon>Vertebrata</taxon>
        <taxon>Euteleostomi</taxon>
        <taxon>Actinopterygii</taxon>
        <taxon>Neopterygii</taxon>
        <taxon>Teleostei</taxon>
        <taxon>Neoteleostei</taxon>
        <taxon>Acanthomorphata</taxon>
        <taxon>Carangaria</taxon>
        <taxon>Pleuronectiformes</taxon>
        <taxon>Pleuronectoidei</taxon>
        <taxon>Scophthalmidae</taxon>
        <taxon>Scophthalmus</taxon>
    </lineage>
</organism>